<dbReference type="InterPro" id="IPR032808">
    <property type="entry name" value="DoxX"/>
</dbReference>
<keyword evidence="10" id="KW-1185">Reference proteome</keyword>
<feature type="transmembrane region" description="Helical" evidence="8">
    <location>
        <begin position="253"/>
        <end position="280"/>
    </location>
</feature>
<reference evidence="9 10" key="1">
    <citation type="submission" date="2011-12" db="EMBL/GenBank/DDBJ databases">
        <title>Whole genome shotgun sequence of Gordonia effusa NBRC 100432.</title>
        <authorList>
            <person name="Yoshida I."/>
            <person name="Takarada H."/>
            <person name="Hosoyama A."/>
            <person name="Tsuchikane K."/>
            <person name="Katsumata H."/>
            <person name="Yamazaki S."/>
            <person name="Fujita N."/>
        </authorList>
    </citation>
    <scope>NUCLEOTIDE SEQUENCE [LARGE SCALE GENOMIC DNA]</scope>
    <source>
        <strain evidence="9 10">NBRC 100432</strain>
    </source>
</reference>
<keyword evidence="3" id="KW-1003">Cell membrane</keyword>
<evidence type="ECO:0000256" key="4">
    <source>
        <dbReference type="ARBA" id="ARBA00022692"/>
    </source>
</evidence>
<dbReference type="Pfam" id="PF07681">
    <property type="entry name" value="DoxX"/>
    <property type="match status" value="1"/>
</dbReference>
<keyword evidence="4 8" id="KW-0812">Transmembrane</keyword>
<dbReference type="AlphaFoldDB" id="H0R6R9"/>
<evidence type="ECO:0000256" key="1">
    <source>
        <dbReference type="ARBA" id="ARBA00004651"/>
    </source>
</evidence>
<dbReference type="PANTHER" id="PTHR33452:SF1">
    <property type="entry name" value="INNER MEMBRANE PROTEIN YPHA-RELATED"/>
    <property type="match status" value="1"/>
</dbReference>
<protein>
    <recommendedName>
        <fullName evidence="11">DoxX family protein</fullName>
    </recommendedName>
</protein>
<evidence type="ECO:0000256" key="7">
    <source>
        <dbReference type="SAM" id="MobiDB-lite"/>
    </source>
</evidence>
<evidence type="ECO:0000256" key="5">
    <source>
        <dbReference type="ARBA" id="ARBA00022989"/>
    </source>
</evidence>
<keyword evidence="6 8" id="KW-0472">Membrane</keyword>
<evidence type="ECO:0000256" key="6">
    <source>
        <dbReference type="ARBA" id="ARBA00023136"/>
    </source>
</evidence>
<evidence type="ECO:0000313" key="9">
    <source>
        <dbReference type="EMBL" id="GAB20770.1"/>
    </source>
</evidence>
<feature type="non-terminal residue" evidence="9">
    <location>
        <position position="287"/>
    </location>
</feature>
<dbReference type="PANTHER" id="PTHR33452">
    <property type="entry name" value="OXIDOREDUCTASE CATD-RELATED"/>
    <property type="match status" value="1"/>
</dbReference>
<proteinExistence type="inferred from homology"/>
<keyword evidence="5 8" id="KW-1133">Transmembrane helix</keyword>
<feature type="region of interest" description="Disordered" evidence="7">
    <location>
        <begin position="22"/>
        <end position="169"/>
    </location>
</feature>
<comment type="similarity">
    <text evidence="2">Belongs to the DoxX family.</text>
</comment>
<evidence type="ECO:0000256" key="8">
    <source>
        <dbReference type="SAM" id="Phobius"/>
    </source>
</evidence>
<dbReference type="EMBL" id="BAEH01000132">
    <property type="protein sequence ID" value="GAB20770.1"/>
    <property type="molecule type" value="Genomic_DNA"/>
</dbReference>
<accession>H0R6R9</accession>
<evidence type="ECO:0000256" key="3">
    <source>
        <dbReference type="ARBA" id="ARBA00022475"/>
    </source>
</evidence>
<evidence type="ECO:0000313" key="10">
    <source>
        <dbReference type="Proteomes" id="UP000035034"/>
    </source>
</evidence>
<dbReference type="GO" id="GO:0005886">
    <property type="term" value="C:plasma membrane"/>
    <property type="evidence" value="ECO:0007669"/>
    <property type="project" value="UniProtKB-SubCell"/>
</dbReference>
<evidence type="ECO:0008006" key="11">
    <source>
        <dbReference type="Google" id="ProtNLM"/>
    </source>
</evidence>
<comment type="caution">
    <text evidence="9">The sequence shown here is derived from an EMBL/GenBank/DDBJ whole genome shotgun (WGS) entry which is preliminary data.</text>
</comment>
<feature type="compositionally biased region" description="Basic and acidic residues" evidence="7">
    <location>
        <begin position="73"/>
        <end position="87"/>
    </location>
</feature>
<name>H0R6R9_9ACTN</name>
<organism evidence="9 10">
    <name type="scientific">Gordonia effusa NBRC 100432</name>
    <dbReference type="NCBI Taxonomy" id="1077974"/>
    <lineage>
        <taxon>Bacteria</taxon>
        <taxon>Bacillati</taxon>
        <taxon>Actinomycetota</taxon>
        <taxon>Actinomycetes</taxon>
        <taxon>Mycobacteriales</taxon>
        <taxon>Gordoniaceae</taxon>
        <taxon>Gordonia</taxon>
    </lineage>
</organism>
<dbReference type="STRING" id="1077974.GOEFS_132_00010"/>
<evidence type="ECO:0000256" key="2">
    <source>
        <dbReference type="ARBA" id="ARBA00006679"/>
    </source>
</evidence>
<dbReference type="eggNOG" id="COG2259">
    <property type="taxonomic scope" value="Bacteria"/>
</dbReference>
<comment type="subcellular location">
    <subcellularLocation>
        <location evidence="1">Cell membrane</location>
        <topology evidence="1">Multi-pass membrane protein</topology>
    </subcellularLocation>
</comment>
<gene>
    <name evidence="9" type="ORF">GOEFS_132_00010</name>
</gene>
<dbReference type="Proteomes" id="UP000035034">
    <property type="component" value="Unassembled WGS sequence"/>
</dbReference>
<sequence>MSGSGIFVGYLLKLIYVSKRNERTDSDSELASSPYDEPTSEFSVPSGMRRVEDLDDIDPTELATTPLVVPSKSKLDRRPVGAERGADDADSLDAADDLVSREPTARVTKRAHPRTPTPITELGGEPPLPLTRPLDDDDSLTQPVNFDDADDEPDTVALPADSTTKSKRVDDAVDDRNVETRRGTLDSGLLLLRVAVGLIALAHGTQKLFGWWSGPGLSGFETFLLNADNPAIGFAPQAAHTLSIVGPIIETGAGALLVLGLLTPLAASGLLGTMIIAATYKVALHGS</sequence>
<dbReference type="InterPro" id="IPR051907">
    <property type="entry name" value="DoxX-like_oxidoreductase"/>
</dbReference>